<dbReference type="PANTHER" id="PTHR13137:SF6">
    <property type="entry name" value="SUCCINATE DEHYDROGENASE ASSEMBLY FACTOR 3, MITOCHONDRIAL"/>
    <property type="match status" value="1"/>
</dbReference>
<dbReference type="InterPro" id="IPR008381">
    <property type="entry name" value="SDHAF3/Sdh7"/>
</dbReference>
<dbReference type="AlphaFoldDB" id="A0A0D7AR33"/>
<comment type="subcellular location">
    <subcellularLocation>
        <location evidence="1 6">Mitochondrion matrix</location>
    </subcellularLocation>
</comment>
<evidence type="ECO:0000256" key="3">
    <source>
        <dbReference type="ARBA" id="ARBA00022946"/>
    </source>
</evidence>
<dbReference type="Proteomes" id="UP000054144">
    <property type="component" value="Unassembled WGS sequence"/>
</dbReference>
<keyword evidence="3" id="KW-0809">Transit peptide</keyword>
<evidence type="ECO:0000256" key="2">
    <source>
        <dbReference type="ARBA" id="ARBA00006020"/>
    </source>
</evidence>
<gene>
    <name evidence="7" type="ORF">FISHEDRAFT_63258</name>
</gene>
<comment type="subunit">
    <text evidence="6">Interacts with the iron-sulfur protein subunit within the SDH catalytic dimer.</text>
</comment>
<dbReference type="GO" id="GO:0006105">
    <property type="term" value="P:succinate metabolic process"/>
    <property type="evidence" value="ECO:0007669"/>
    <property type="project" value="TreeGrafter"/>
</dbReference>
<keyword evidence="8" id="KW-1185">Reference proteome</keyword>
<evidence type="ECO:0000256" key="6">
    <source>
        <dbReference type="RuleBase" id="RU368039"/>
    </source>
</evidence>
<dbReference type="GO" id="GO:0034553">
    <property type="term" value="P:mitochondrial respiratory chain complex II assembly"/>
    <property type="evidence" value="ECO:0007669"/>
    <property type="project" value="UniProtKB-UniRule"/>
</dbReference>
<dbReference type="PANTHER" id="PTHR13137">
    <property type="entry name" value="DC11 ACN9 HOMOLOG"/>
    <property type="match status" value="1"/>
</dbReference>
<comment type="function">
    <text evidence="6">Plays an essential role in the assembly of succinate dehydrogenase (SDH), an enzyme complex (also referred to as respiratory complex II) that is a component of both the tricarboxylic acid (TCA) cycle and the mitochondrial electron transport chain, and which couples the oxidation of succinate to fumarate with the reduction of ubiquinone (coenzyme Q) to ubiquinol. Promotes maturation of the iron-sulfur protein subunit of the SDH catalytic dimer, protecting it from the deleterious effects of oxidants. May act together with SDHAF1.</text>
</comment>
<evidence type="ECO:0000256" key="4">
    <source>
        <dbReference type="ARBA" id="ARBA00023128"/>
    </source>
</evidence>
<name>A0A0D7AR33_9AGAR</name>
<protein>
    <recommendedName>
        <fullName evidence="6">Succinate dehydrogenase assembly factor 3</fullName>
        <shortName evidence="6">SDH assembly factor 3</shortName>
        <shortName evidence="6">SDHAF3</shortName>
    </recommendedName>
</protein>
<evidence type="ECO:0000256" key="1">
    <source>
        <dbReference type="ARBA" id="ARBA00004305"/>
    </source>
</evidence>
<evidence type="ECO:0000313" key="7">
    <source>
        <dbReference type="EMBL" id="KIY53786.1"/>
    </source>
</evidence>
<dbReference type="GO" id="GO:0005758">
    <property type="term" value="C:mitochondrial intermembrane space"/>
    <property type="evidence" value="ECO:0007669"/>
    <property type="project" value="TreeGrafter"/>
</dbReference>
<evidence type="ECO:0000256" key="5">
    <source>
        <dbReference type="ARBA" id="ARBA00023186"/>
    </source>
</evidence>
<evidence type="ECO:0000313" key="8">
    <source>
        <dbReference type="Proteomes" id="UP000054144"/>
    </source>
</evidence>
<sequence>MFGTLARCAESLSATPHNVSVALLPPVPLYRHILRAHRRLPDEMRSLGDAYVKSEFRRHQEVTNPGYILGFLAQWKRYLDDLPGNEDRMFKGKKLDPTVFEKMSKEQLAQLYELMHATKNVWKPDAESDSAAGDKP</sequence>
<dbReference type="Pfam" id="PF13233">
    <property type="entry name" value="Complex1_LYR_2"/>
    <property type="match status" value="1"/>
</dbReference>
<keyword evidence="4 6" id="KW-0496">Mitochondrion</keyword>
<accession>A0A0D7AR33</accession>
<reference evidence="7 8" key="1">
    <citation type="journal article" date="2015" name="Fungal Genet. Biol.">
        <title>Evolution of novel wood decay mechanisms in Agaricales revealed by the genome sequences of Fistulina hepatica and Cylindrobasidium torrendii.</title>
        <authorList>
            <person name="Floudas D."/>
            <person name="Held B.W."/>
            <person name="Riley R."/>
            <person name="Nagy L.G."/>
            <person name="Koehler G."/>
            <person name="Ransdell A.S."/>
            <person name="Younus H."/>
            <person name="Chow J."/>
            <person name="Chiniquy J."/>
            <person name="Lipzen A."/>
            <person name="Tritt A."/>
            <person name="Sun H."/>
            <person name="Haridas S."/>
            <person name="LaButti K."/>
            <person name="Ohm R.A."/>
            <person name="Kues U."/>
            <person name="Blanchette R.A."/>
            <person name="Grigoriev I.V."/>
            <person name="Minto R.E."/>
            <person name="Hibbett D.S."/>
        </authorList>
    </citation>
    <scope>NUCLEOTIDE SEQUENCE [LARGE SCALE GENOMIC DNA]</scope>
    <source>
        <strain evidence="7 8">ATCC 64428</strain>
    </source>
</reference>
<organism evidence="7 8">
    <name type="scientific">Fistulina hepatica ATCC 64428</name>
    <dbReference type="NCBI Taxonomy" id="1128425"/>
    <lineage>
        <taxon>Eukaryota</taxon>
        <taxon>Fungi</taxon>
        <taxon>Dikarya</taxon>
        <taxon>Basidiomycota</taxon>
        <taxon>Agaricomycotina</taxon>
        <taxon>Agaricomycetes</taxon>
        <taxon>Agaricomycetidae</taxon>
        <taxon>Agaricales</taxon>
        <taxon>Fistulinaceae</taxon>
        <taxon>Fistulina</taxon>
    </lineage>
</organism>
<proteinExistence type="inferred from homology"/>
<dbReference type="OrthoDB" id="278329at2759"/>
<comment type="similarity">
    <text evidence="2 6">Belongs to the complex I LYR family. SDHAF3 subfamily.</text>
</comment>
<dbReference type="EMBL" id="KN881587">
    <property type="protein sequence ID" value="KIY53786.1"/>
    <property type="molecule type" value="Genomic_DNA"/>
</dbReference>
<dbReference type="CDD" id="cd20270">
    <property type="entry name" value="Complex1_LYR_SDHAF3_LYRM10"/>
    <property type="match status" value="1"/>
</dbReference>
<keyword evidence="5 6" id="KW-0143">Chaperone</keyword>
<dbReference type="GO" id="GO:0005759">
    <property type="term" value="C:mitochondrial matrix"/>
    <property type="evidence" value="ECO:0007669"/>
    <property type="project" value="UniProtKB-SubCell"/>
</dbReference>